<accession>A0A941FIV0</accession>
<dbReference type="Proteomes" id="UP000680045">
    <property type="component" value="Unassembled WGS sequence"/>
</dbReference>
<comment type="caution">
    <text evidence="2">The sequence shown here is derived from an EMBL/GenBank/DDBJ whole genome shotgun (WGS) entry which is preliminary data.</text>
</comment>
<dbReference type="PROSITE" id="PS51500">
    <property type="entry name" value="SIN"/>
    <property type="match status" value="1"/>
</dbReference>
<evidence type="ECO:0000313" key="3">
    <source>
        <dbReference type="Proteomes" id="UP000680045"/>
    </source>
</evidence>
<dbReference type="EMBL" id="JAGTPW010000006">
    <property type="protein sequence ID" value="MBR8644216.1"/>
    <property type="molecule type" value="Genomic_DNA"/>
</dbReference>
<feature type="domain" description="Sin" evidence="1">
    <location>
        <begin position="1"/>
        <end position="39"/>
    </location>
</feature>
<organism evidence="2 3">
    <name type="scientific">Peribacillus frigoritolerans</name>
    <dbReference type="NCBI Taxonomy" id="450367"/>
    <lineage>
        <taxon>Bacteria</taxon>
        <taxon>Bacillati</taxon>
        <taxon>Bacillota</taxon>
        <taxon>Bacilli</taxon>
        <taxon>Bacillales</taxon>
        <taxon>Bacillaceae</taxon>
        <taxon>Peribacillus</taxon>
    </lineage>
</organism>
<dbReference type="GO" id="GO:0046983">
    <property type="term" value="F:protein dimerization activity"/>
    <property type="evidence" value="ECO:0007669"/>
    <property type="project" value="InterPro"/>
</dbReference>
<evidence type="ECO:0000313" key="2">
    <source>
        <dbReference type="EMBL" id="MBR8644216.1"/>
    </source>
</evidence>
<proteinExistence type="predicted"/>
<sequence length="42" mass="4835">MNEFDSNIDLDIEWIRLILLAKESGISIVEIKEFLNQSSGPR</sequence>
<name>A0A941FIV0_9BACI</name>
<dbReference type="AlphaFoldDB" id="A0A941FIV0"/>
<gene>
    <name evidence="2" type="ORF">KEH51_04990</name>
</gene>
<dbReference type="SUPFAM" id="SSF47406">
    <property type="entry name" value="SinR repressor dimerisation domain-like"/>
    <property type="match status" value="1"/>
</dbReference>
<evidence type="ECO:0000259" key="1">
    <source>
        <dbReference type="PROSITE" id="PS51500"/>
    </source>
</evidence>
<protein>
    <submittedName>
        <fullName evidence="2">Anti-repressor SinI family protein</fullName>
    </submittedName>
</protein>
<dbReference type="Pfam" id="PF08671">
    <property type="entry name" value="SinI"/>
    <property type="match status" value="1"/>
</dbReference>
<dbReference type="InterPro" id="IPR010981">
    <property type="entry name" value="SinR/SinI_dimer_dom"/>
</dbReference>
<reference evidence="2" key="1">
    <citation type="submission" date="2021-04" db="EMBL/GenBank/DDBJ databases">
        <title>Whole genome sequencing of Enterococci isolates from hospitalized patients.</title>
        <authorList>
            <person name="Ogoti B.M."/>
            <person name="Onyambu F.G."/>
        </authorList>
    </citation>
    <scope>NUCLEOTIDE SEQUENCE</scope>
    <source>
        <strain evidence="2">242</strain>
    </source>
</reference>
<dbReference type="GO" id="GO:0006355">
    <property type="term" value="P:regulation of DNA-templated transcription"/>
    <property type="evidence" value="ECO:0007669"/>
    <property type="project" value="InterPro"/>
</dbReference>
<dbReference type="InterPro" id="IPR036281">
    <property type="entry name" value="SinR/SinI_dimer_dom_sf"/>
</dbReference>